<protein>
    <submittedName>
        <fullName evidence="2">Uncharacterized protein</fullName>
    </submittedName>
</protein>
<reference evidence="2" key="1">
    <citation type="submission" date="2014-12" db="EMBL/GenBank/DDBJ databases">
        <authorList>
            <person name="Hall J."/>
        </authorList>
    </citation>
    <scope>NUCLEOTIDE SEQUENCE [LARGE SCALE GENOMIC DNA]</scope>
    <source>
        <strain evidence="2">SBW25</strain>
        <plasmid evidence="2">pQBR57</plasmid>
    </source>
</reference>
<evidence type="ECO:0000256" key="1">
    <source>
        <dbReference type="SAM" id="MobiDB-lite"/>
    </source>
</evidence>
<dbReference type="EMBL" id="LN713926">
    <property type="protein sequence ID" value="CEK42309.1"/>
    <property type="molecule type" value="Genomic_DNA"/>
</dbReference>
<accession>A0A0G4E560</accession>
<feature type="region of interest" description="Disordered" evidence="1">
    <location>
        <begin position="637"/>
        <end position="656"/>
    </location>
</feature>
<organism evidence="2">
    <name type="scientific">Pseudomonas fluorescens (strain SBW25)</name>
    <dbReference type="NCBI Taxonomy" id="216595"/>
    <lineage>
        <taxon>Bacteria</taxon>
        <taxon>Pseudomonadati</taxon>
        <taxon>Pseudomonadota</taxon>
        <taxon>Gammaproteobacteria</taxon>
        <taxon>Pseudomonadales</taxon>
        <taxon>Pseudomonadaceae</taxon>
        <taxon>Pseudomonas</taxon>
    </lineage>
</organism>
<dbReference type="RefSeq" id="WP_192963470.1">
    <property type="nucleotide sequence ID" value="NZ_LN713926.1"/>
</dbReference>
<sequence length="656" mass="75678">MSKGFEPVVIPIVEVERVLSDFEKCELGQWYWTDKGGDEELLMCVMEIGSNYVELHEPELRGYRLSRIHRDQFDERLTFEPNAALYIQQQVERYQLAISENMAEIQRLTESLGIAPQLAHQPSVDVEGKSLALLSSQVDVGAFKTALILAKQETLPALFKKNTELSEELARWMGAPGMPLKAMLGPMKGSVDKIEDRLFNIQLYAGIFETIATLTDGAPAPKDERLKIMQRRLYMDEEALLSYEAGGMSFGDMAAFDKWIADPVNRDRILPFPRCVVSMRVRRNTKDLSGTGLSAFIQIARAIEDKYTYLFVRNGDQLYRICTDLDFGELMFPERAVFDPSEPMMVKVWGRDRIEKMMTKREFDSRIEADKKREAAREQWKLDNPKEVWEAANPKKDWDYFNPHRGERFSTYDWHPFDDSSVYYDLAMRKIQSEIKEYNRIALVVQGLFDRTHTLIPHLPVQMWRPASFAASVELVYDGSMALYWGEAPNIQAYIDSCNATADANSVFFGQEYEWMVREAERANTKSENDWRVPYDRKSNYKMLRPTGDPGPGRVAIAGTWSPRSKHATFAWIKESSPYSEKTVRATIKVQLDKLFNVSAYKVGDFKQFFTDPRTRAQYLSWAPMLLSAEDYHSGKLKPSLPEPIQEKPKKNRFRL</sequence>
<name>A0A0G4E560_PSEFS</name>
<keyword evidence="2" id="KW-0614">Plasmid</keyword>
<proteinExistence type="predicted"/>
<reference evidence="2" key="2">
    <citation type="submission" date="2015-06" db="EMBL/GenBank/DDBJ databases">
        <title>Environmentally co-occuring mercury resistance plasmids are genetically and phenotypically diverse and confer variable context-dependent fitness effects.</title>
        <authorList>
            <person name="Hall J.P.J."/>
            <person name="Harrison E."/>
            <person name="Lilley A.K."/>
            <person name="Paterson S."/>
            <person name="Spiers A.J."/>
            <person name="Brockhurst M.A."/>
        </authorList>
    </citation>
    <scope>NUCLEOTIDE SEQUENCE [LARGE SCALE GENOMIC DNA]</scope>
    <source>
        <strain evidence="2">SBW25</strain>
        <plasmid evidence="2">pQBR57</plasmid>
    </source>
</reference>
<geneLocation type="plasmid" evidence="2">
    <name>pQBR57</name>
</geneLocation>
<dbReference type="AlphaFoldDB" id="A0A0G4E560"/>
<gene>
    <name evidence="2" type="ORF">PQBR57_0356</name>
</gene>
<evidence type="ECO:0000313" key="2">
    <source>
        <dbReference type="EMBL" id="CEK42309.1"/>
    </source>
</evidence>